<organism evidence="3 4">
    <name type="scientific">Nocardioides daedukensis</name>
    <dbReference type="NCBI Taxonomy" id="634462"/>
    <lineage>
        <taxon>Bacteria</taxon>
        <taxon>Bacillati</taxon>
        <taxon>Actinomycetota</taxon>
        <taxon>Actinomycetes</taxon>
        <taxon>Propionibacteriales</taxon>
        <taxon>Nocardioidaceae</taxon>
        <taxon>Nocardioides</taxon>
    </lineage>
</organism>
<dbReference type="AlphaFoldDB" id="A0A7Y9RVC9"/>
<dbReference type="RefSeq" id="WP_179500604.1">
    <property type="nucleotide sequence ID" value="NZ_JACCAA010000001.1"/>
</dbReference>
<feature type="domain" description="Adenylyltransferase AadA C-terminal" evidence="2">
    <location>
        <begin position="200"/>
        <end position="244"/>
    </location>
</feature>
<accession>A0A7Y9RVC9</accession>
<proteinExistence type="predicted"/>
<comment type="caution">
    <text evidence="3">The sequence shown here is derived from an EMBL/GenBank/DDBJ whole genome shotgun (WGS) entry which is preliminary data.</text>
</comment>
<evidence type="ECO:0000313" key="4">
    <source>
        <dbReference type="Proteomes" id="UP000540656"/>
    </source>
</evidence>
<sequence>MNDAARAATVGRTERLPAEVLLLCCDWLEQVHRLAPGLVTGLHLRGGIGFGEYVRGKSDVDFVALLAHRPSSTELDALEDAHLAVAELHHELFFDGAHLLASDLAADPQLCPDVPCTLHRIFEPEARRDISPVTWHELAHHGVTVHGTDLSALQVWTSQQALLDFTRDNLDTYWREHAEALPRFPGEAATEANCEWCVPGVARLHHLLVTGEQTSKSAALRWGLEFYPSRFHPVLAEALRIREDPGAPSGYPDPLQRGRDVAAFTAYVVTTGTA</sequence>
<evidence type="ECO:0000256" key="1">
    <source>
        <dbReference type="ARBA" id="ARBA00022679"/>
    </source>
</evidence>
<keyword evidence="1" id="KW-0808">Transferase</keyword>
<dbReference type="InterPro" id="IPR025184">
    <property type="entry name" value="AadA_C"/>
</dbReference>
<dbReference type="GO" id="GO:0016740">
    <property type="term" value="F:transferase activity"/>
    <property type="evidence" value="ECO:0007669"/>
    <property type="project" value="UniProtKB-KW"/>
</dbReference>
<gene>
    <name evidence="3" type="ORF">BJ980_000230</name>
</gene>
<reference evidence="3 4" key="1">
    <citation type="submission" date="2020-07" db="EMBL/GenBank/DDBJ databases">
        <title>Sequencing the genomes of 1000 actinobacteria strains.</title>
        <authorList>
            <person name="Klenk H.-P."/>
        </authorList>
    </citation>
    <scope>NUCLEOTIDE SEQUENCE [LARGE SCALE GENOMIC DNA]</scope>
    <source>
        <strain evidence="3 4">DSM 23819</strain>
    </source>
</reference>
<evidence type="ECO:0000313" key="3">
    <source>
        <dbReference type="EMBL" id="NYG57307.1"/>
    </source>
</evidence>
<dbReference type="Proteomes" id="UP000540656">
    <property type="component" value="Unassembled WGS sequence"/>
</dbReference>
<name>A0A7Y9RVC9_9ACTN</name>
<evidence type="ECO:0000259" key="2">
    <source>
        <dbReference type="Pfam" id="PF13427"/>
    </source>
</evidence>
<protein>
    <recommendedName>
        <fullName evidence="2">Adenylyltransferase AadA C-terminal domain-containing protein</fullName>
    </recommendedName>
</protein>
<dbReference type="EMBL" id="JACCAA010000001">
    <property type="protein sequence ID" value="NYG57307.1"/>
    <property type="molecule type" value="Genomic_DNA"/>
</dbReference>
<keyword evidence="4" id="KW-1185">Reference proteome</keyword>
<dbReference type="Pfam" id="PF13427">
    <property type="entry name" value="AadA_C"/>
    <property type="match status" value="1"/>
</dbReference>